<evidence type="ECO:0000256" key="9">
    <source>
        <dbReference type="ARBA" id="ARBA00023014"/>
    </source>
</evidence>
<organism evidence="14 15">
    <name type="scientific">Methanorbis furvi</name>
    <dbReference type="NCBI Taxonomy" id="3028299"/>
    <lineage>
        <taxon>Archaea</taxon>
        <taxon>Methanobacteriati</taxon>
        <taxon>Methanobacteriota</taxon>
        <taxon>Stenosarchaea group</taxon>
        <taxon>Methanomicrobia</taxon>
        <taxon>Methanomicrobiales</taxon>
        <taxon>Methanocorpusculaceae</taxon>
        <taxon>Methanorbis</taxon>
    </lineage>
</organism>
<keyword evidence="5 14" id="KW-0378">Hydrolase</keyword>
<dbReference type="InterPro" id="IPR014013">
    <property type="entry name" value="Helic_SF1/SF2_ATP-bd_DinG/Rad3"/>
</dbReference>
<evidence type="ECO:0000256" key="6">
    <source>
        <dbReference type="ARBA" id="ARBA00022806"/>
    </source>
</evidence>
<keyword evidence="14" id="KW-0540">Nuclease</keyword>
<dbReference type="Gene3D" id="1.10.30.20">
    <property type="entry name" value="Bacterial XPD DNA helicase, FeS cluster domain"/>
    <property type="match status" value="1"/>
</dbReference>
<evidence type="ECO:0000256" key="2">
    <source>
        <dbReference type="ARBA" id="ARBA00022723"/>
    </source>
</evidence>
<evidence type="ECO:0000313" key="15">
    <source>
        <dbReference type="Proteomes" id="UP001273136"/>
    </source>
</evidence>
<dbReference type="InterPro" id="IPR045028">
    <property type="entry name" value="DinG/Rad3-like"/>
</dbReference>
<dbReference type="EMBL" id="JAWDKA010000004">
    <property type="protein sequence ID" value="MDV0441723.1"/>
    <property type="molecule type" value="Genomic_DNA"/>
</dbReference>
<evidence type="ECO:0000256" key="4">
    <source>
        <dbReference type="ARBA" id="ARBA00022763"/>
    </source>
</evidence>
<evidence type="ECO:0000256" key="5">
    <source>
        <dbReference type="ARBA" id="ARBA00022801"/>
    </source>
</evidence>
<protein>
    <submittedName>
        <fullName evidence="14">3'-5' exonuclease DinG</fullName>
        <ecNumber evidence="14">3.1.-.-</ecNumber>
    </submittedName>
</protein>
<keyword evidence="1" id="KW-0004">4Fe-4S</keyword>
<dbReference type="PANTHER" id="PTHR11472">
    <property type="entry name" value="DNA REPAIR DEAD HELICASE RAD3/XP-D SUBFAMILY MEMBER"/>
    <property type="match status" value="1"/>
</dbReference>
<dbReference type="SMART" id="SM00491">
    <property type="entry name" value="HELICc2"/>
    <property type="match status" value="1"/>
</dbReference>
<dbReference type="SMART" id="SM00487">
    <property type="entry name" value="DEXDc"/>
    <property type="match status" value="1"/>
</dbReference>
<evidence type="ECO:0000256" key="3">
    <source>
        <dbReference type="ARBA" id="ARBA00022741"/>
    </source>
</evidence>
<dbReference type="GO" id="GO:0046872">
    <property type="term" value="F:metal ion binding"/>
    <property type="evidence" value="ECO:0007669"/>
    <property type="project" value="UniProtKB-KW"/>
</dbReference>
<dbReference type="AlphaFoldDB" id="A0AAE4SAI6"/>
<keyword evidence="8" id="KW-0408">Iron</keyword>
<name>A0AAE4SAI6_9EURY</name>
<evidence type="ECO:0000313" key="14">
    <source>
        <dbReference type="EMBL" id="MDV0441723.1"/>
    </source>
</evidence>
<dbReference type="EC" id="3.1.-.-" evidence="14"/>
<dbReference type="GO" id="GO:0004527">
    <property type="term" value="F:exonuclease activity"/>
    <property type="evidence" value="ECO:0007669"/>
    <property type="project" value="UniProtKB-KW"/>
</dbReference>
<keyword evidence="15" id="KW-1185">Reference proteome</keyword>
<comment type="caution">
    <text evidence="14">The sequence shown here is derived from an EMBL/GenBank/DDBJ whole genome shotgun (WGS) entry which is preliminary data.</text>
</comment>
<evidence type="ECO:0000256" key="1">
    <source>
        <dbReference type="ARBA" id="ARBA00022485"/>
    </source>
</evidence>
<dbReference type="Proteomes" id="UP001273136">
    <property type="component" value="Unassembled WGS sequence"/>
</dbReference>
<keyword evidence="12" id="KW-0413">Isomerase</keyword>
<dbReference type="GO" id="GO:0051539">
    <property type="term" value="F:4 iron, 4 sulfur cluster binding"/>
    <property type="evidence" value="ECO:0007669"/>
    <property type="project" value="UniProtKB-KW"/>
</dbReference>
<keyword evidence="11" id="KW-0234">DNA repair</keyword>
<keyword evidence="3" id="KW-0547">Nucleotide-binding</keyword>
<keyword evidence="9" id="KW-0411">Iron-sulfur</keyword>
<dbReference type="Gene3D" id="3.40.50.300">
    <property type="entry name" value="P-loop containing nucleotide triphosphate hydrolases"/>
    <property type="match status" value="2"/>
</dbReference>
<keyword evidence="10" id="KW-0238">DNA-binding</keyword>
<accession>A0AAE4SAI6</accession>
<evidence type="ECO:0000256" key="8">
    <source>
        <dbReference type="ARBA" id="ARBA00023004"/>
    </source>
</evidence>
<evidence type="ECO:0000256" key="10">
    <source>
        <dbReference type="ARBA" id="ARBA00023125"/>
    </source>
</evidence>
<keyword evidence="7" id="KW-0067">ATP-binding</keyword>
<dbReference type="InterPro" id="IPR006555">
    <property type="entry name" value="ATP-dep_Helicase_C"/>
</dbReference>
<gene>
    <name evidence="14" type="primary">dinG_2</name>
    <name evidence="14" type="ORF">McpAg1_09320</name>
</gene>
<evidence type="ECO:0000259" key="13">
    <source>
        <dbReference type="PROSITE" id="PS51193"/>
    </source>
</evidence>
<dbReference type="RefSeq" id="WP_338094125.1">
    <property type="nucleotide sequence ID" value="NZ_JAWDKA010000004.1"/>
</dbReference>
<keyword evidence="4" id="KW-0227">DNA damage</keyword>
<proteinExistence type="predicted"/>
<dbReference type="Pfam" id="PF13307">
    <property type="entry name" value="Helicase_C_2"/>
    <property type="match status" value="1"/>
</dbReference>
<evidence type="ECO:0000256" key="11">
    <source>
        <dbReference type="ARBA" id="ARBA00023204"/>
    </source>
</evidence>
<evidence type="ECO:0000256" key="12">
    <source>
        <dbReference type="ARBA" id="ARBA00023235"/>
    </source>
</evidence>
<dbReference type="GO" id="GO:0003677">
    <property type="term" value="F:DNA binding"/>
    <property type="evidence" value="ECO:0007669"/>
    <property type="project" value="UniProtKB-KW"/>
</dbReference>
<dbReference type="SMART" id="SM00488">
    <property type="entry name" value="DEXDc2"/>
    <property type="match status" value="1"/>
</dbReference>
<dbReference type="InterPro" id="IPR006554">
    <property type="entry name" value="Helicase-like_DEXD_c2"/>
</dbReference>
<evidence type="ECO:0000256" key="7">
    <source>
        <dbReference type="ARBA" id="ARBA00022840"/>
    </source>
</evidence>
<dbReference type="InterPro" id="IPR027417">
    <property type="entry name" value="P-loop_NTPase"/>
</dbReference>
<dbReference type="GO" id="GO:0043139">
    <property type="term" value="F:5'-3' DNA helicase activity"/>
    <property type="evidence" value="ECO:0007669"/>
    <property type="project" value="UniProtKB-EC"/>
</dbReference>
<sequence length="678" mass="77655">MPAISDYFPYESYRPHQEEMLRVVSETIQEQGILMVDAPTGTGKSSIVIPFLAERNRNKIIVAVRTNSQLKIFINELEQIRQNKQSDLTYSYLIGKSKLCPYATTASGNIYKKCQKLRRHTLTLLNQILDQDPGINPLKSTLLKEILKREDSESPTICQYYLNSYDYSADTEDWSDEYSTKKPVQSMIGKCNELLTHRVDPVDIMEFSGSFCPHAVLWQAAPKADVLIVNYHYLFRTDIQNALFKNLITEPDHVLLLLDEAHNLGETVQSILKNTLSEITINKAEEEMEMLRKGVNKDKFDLSATMHLLNRLRALLKTPVPITEQEMILDPESILQNLVTNSDWKNPGVLLQNISDLIIGLDDENSVLDTIHSFVSKLAQIQNNREYLFYLSKNEDKPSLHIKYINPGEFIQNFVQKFQSVVLASGTLSPIHLYKKYYFNDLDVKSFTVPNIFPPQNRLILCGSDISSKLNRRSEPENVENILKYIRILIEYPGNVAVYFTSYDQMNYYKRKLGSSINKKILFQEPRDSDEADRQIKKFMKLPERGKSGILFGVCGGKWSEGLDFKGELLVAALVIGLPLSVYSASQIFINDQYSIKYGIEDGSFIAYNLPAVNKALQALGRVLRTENDRGLLILGDGRYLQRYIKKNLPKWIQNEIMSCTVDSLPNKIEEWNVNNKH</sequence>
<dbReference type="Pfam" id="PF06733">
    <property type="entry name" value="DEAD_2"/>
    <property type="match status" value="1"/>
</dbReference>
<dbReference type="GO" id="GO:0005524">
    <property type="term" value="F:ATP binding"/>
    <property type="evidence" value="ECO:0007669"/>
    <property type="project" value="UniProtKB-KW"/>
</dbReference>
<dbReference type="InterPro" id="IPR010614">
    <property type="entry name" value="RAD3-like_helicase_DEAD"/>
</dbReference>
<dbReference type="SUPFAM" id="SSF52540">
    <property type="entry name" value="P-loop containing nucleoside triphosphate hydrolases"/>
    <property type="match status" value="2"/>
</dbReference>
<dbReference type="GO" id="GO:0006281">
    <property type="term" value="P:DNA repair"/>
    <property type="evidence" value="ECO:0007669"/>
    <property type="project" value="UniProtKB-KW"/>
</dbReference>
<keyword evidence="14" id="KW-0269">Exonuclease</keyword>
<feature type="domain" description="Helicase ATP-binding" evidence="13">
    <location>
        <begin position="3"/>
        <end position="332"/>
    </location>
</feature>
<dbReference type="Gene3D" id="1.10.275.40">
    <property type="match status" value="1"/>
</dbReference>
<dbReference type="PROSITE" id="PS51193">
    <property type="entry name" value="HELICASE_ATP_BIND_2"/>
    <property type="match status" value="1"/>
</dbReference>
<keyword evidence="6" id="KW-0347">Helicase</keyword>
<dbReference type="InterPro" id="IPR042493">
    <property type="entry name" value="XPD_DNA_FeS"/>
</dbReference>
<dbReference type="InterPro" id="IPR014001">
    <property type="entry name" value="Helicase_ATP-bd"/>
</dbReference>
<dbReference type="PANTHER" id="PTHR11472:SF34">
    <property type="entry name" value="REGULATOR OF TELOMERE ELONGATION HELICASE 1"/>
    <property type="match status" value="1"/>
</dbReference>
<dbReference type="GO" id="GO:0016818">
    <property type="term" value="F:hydrolase activity, acting on acid anhydrides, in phosphorus-containing anhydrides"/>
    <property type="evidence" value="ECO:0007669"/>
    <property type="project" value="InterPro"/>
</dbReference>
<keyword evidence="2" id="KW-0479">Metal-binding</keyword>
<reference evidence="14" key="1">
    <citation type="submission" date="2023-06" db="EMBL/GenBank/DDBJ databases">
        <title>Genome sequence of Methancorpusculaceae sp. Ag1.</title>
        <authorList>
            <person name="Protasov E."/>
            <person name="Platt K."/>
            <person name="Poehlein A."/>
            <person name="Daniel R."/>
            <person name="Brune A."/>
        </authorList>
    </citation>
    <scope>NUCLEOTIDE SEQUENCE</scope>
    <source>
        <strain evidence="14">Ag1</strain>
    </source>
</reference>